<dbReference type="InterPro" id="IPR050386">
    <property type="entry name" value="Glycosyl_hydrolase_5"/>
</dbReference>
<dbReference type="GeneID" id="17270172"/>
<dbReference type="KEGG" id="ehx:EMIHUDRAFT_206660"/>
<dbReference type="HOGENOM" id="CLU_623226_0_0_1"/>
<evidence type="ECO:0000256" key="5">
    <source>
        <dbReference type="SAM" id="Phobius"/>
    </source>
</evidence>
<keyword evidence="8" id="KW-1185">Reference proteome</keyword>
<dbReference type="GO" id="GO:0009251">
    <property type="term" value="P:glucan catabolic process"/>
    <property type="evidence" value="ECO:0007669"/>
    <property type="project" value="TreeGrafter"/>
</dbReference>
<keyword evidence="5" id="KW-0472">Membrane</keyword>
<evidence type="ECO:0000256" key="1">
    <source>
        <dbReference type="ARBA" id="ARBA00005641"/>
    </source>
</evidence>
<dbReference type="SUPFAM" id="SSF51445">
    <property type="entry name" value="(Trans)glycosidases"/>
    <property type="match status" value="1"/>
</dbReference>
<dbReference type="Proteomes" id="UP000013827">
    <property type="component" value="Unassembled WGS sequence"/>
</dbReference>
<dbReference type="RefSeq" id="XP_005777054.1">
    <property type="nucleotide sequence ID" value="XM_005776997.1"/>
</dbReference>
<feature type="domain" description="Glycoside hydrolase family 5" evidence="6">
    <location>
        <begin position="129"/>
        <end position="319"/>
    </location>
</feature>
<keyword evidence="5" id="KW-0812">Transmembrane</keyword>
<feature type="transmembrane region" description="Helical" evidence="5">
    <location>
        <begin position="36"/>
        <end position="59"/>
    </location>
</feature>
<keyword evidence="3 4" id="KW-0326">Glycosidase</keyword>
<dbReference type="SMR" id="A0A0D3JM90"/>
<proteinExistence type="inferred from homology"/>
<evidence type="ECO:0000256" key="4">
    <source>
        <dbReference type="RuleBase" id="RU361153"/>
    </source>
</evidence>
<dbReference type="OMA" id="YEKQAGW"/>
<evidence type="ECO:0000256" key="3">
    <source>
        <dbReference type="ARBA" id="ARBA00023295"/>
    </source>
</evidence>
<dbReference type="PANTHER" id="PTHR31297">
    <property type="entry name" value="GLUCAN ENDO-1,6-BETA-GLUCOSIDASE B"/>
    <property type="match status" value="1"/>
</dbReference>
<dbReference type="EnsemblProtists" id="EOD24625">
    <property type="protein sequence ID" value="EOD24625"/>
    <property type="gene ID" value="EMIHUDRAFT_206660"/>
</dbReference>
<dbReference type="PaxDb" id="2903-EOD24625"/>
<dbReference type="Gene3D" id="3.20.20.80">
    <property type="entry name" value="Glycosidases"/>
    <property type="match status" value="1"/>
</dbReference>
<dbReference type="eggNOG" id="ENOG502QPYU">
    <property type="taxonomic scope" value="Eukaryota"/>
</dbReference>
<dbReference type="InterPro" id="IPR017853">
    <property type="entry name" value="GH"/>
</dbReference>
<comment type="similarity">
    <text evidence="1 4">Belongs to the glycosyl hydrolase 5 (cellulase A) family.</text>
</comment>
<name>A0A0D3JM90_EMIH1</name>
<evidence type="ECO:0000313" key="7">
    <source>
        <dbReference type="EnsemblProtists" id="EOD24625"/>
    </source>
</evidence>
<keyword evidence="5" id="KW-1133">Transmembrane helix</keyword>
<dbReference type="AlphaFoldDB" id="A0A0D3JM90"/>
<accession>A0A0D3JM90</accession>
<dbReference type="STRING" id="2903.R1ED55"/>
<dbReference type="GO" id="GO:0008422">
    <property type="term" value="F:beta-glucosidase activity"/>
    <property type="evidence" value="ECO:0007669"/>
    <property type="project" value="TreeGrafter"/>
</dbReference>
<dbReference type="Pfam" id="PF00150">
    <property type="entry name" value="Cellulase"/>
    <property type="match status" value="1"/>
</dbReference>
<evidence type="ECO:0000259" key="6">
    <source>
        <dbReference type="Pfam" id="PF00150"/>
    </source>
</evidence>
<reference evidence="8" key="1">
    <citation type="journal article" date="2013" name="Nature">
        <title>Pan genome of the phytoplankton Emiliania underpins its global distribution.</title>
        <authorList>
            <person name="Read B.A."/>
            <person name="Kegel J."/>
            <person name="Klute M.J."/>
            <person name="Kuo A."/>
            <person name="Lefebvre S.C."/>
            <person name="Maumus F."/>
            <person name="Mayer C."/>
            <person name="Miller J."/>
            <person name="Monier A."/>
            <person name="Salamov A."/>
            <person name="Young J."/>
            <person name="Aguilar M."/>
            <person name="Claverie J.M."/>
            <person name="Frickenhaus S."/>
            <person name="Gonzalez K."/>
            <person name="Herman E.K."/>
            <person name="Lin Y.C."/>
            <person name="Napier J."/>
            <person name="Ogata H."/>
            <person name="Sarno A.F."/>
            <person name="Shmutz J."/>
            <person name="Schroeder D."/>
            <person name="de Vargas C."/>
            <person name="Verret F."/>
            <person name="von Dassow P."/>
            <person name="Valentin K."/>
            <person name="Van de Peer Y."/>
            <person name="Wheeler G."/>
            <person name="Dacks J.B."/>
            <person name="Delwiche C.F."/>
            <person name="Dyhrman S.T."/>
            <person name="Glockner G."/>
            <person name="John U."/>
            <person name="Richards T."/>
            <person name="Worden A.Z."/>
            <person name="Zhang X."/>
            <person name="Grigoriev I.V."/>
            <person name="Allen A.E."/>
            <person name="Bidle K."/>
            <person name="Borodovsky M."/>
            <person name="Bowler C."/>
            <person name="Brownlee C."/>
            <person name="Cock J.M."/>
            <person name="Elias M."/>
            <person name="Gladyshev V.N."/>
            <person name="Groth M."/>
            <person name="Guda C."/>
            <person name="Hadaegh A."/>
            <person name="Iglesias-Rodriguez M.D."/>
            <person name="Jenkins J."/>
            <person name="Jones B.M."/>
            <person name="Lawson T."/>
            <person name="Leese F."/>
            <person name="Lindquist E."/>
            <person name="Lobanov A."/>
            <person name="Lomsadze A."/>
            <person name="Malik S.B."/>
            <person name="Marsh M.E."/>
            <person name="Mackinder L."/>
            <person name="Mock T."/>
            <person name="Mueller-Roeber B."/>
            <person name="Pagarete A."/>
            <person name="Parker M."/>
            <person name="Probert I."/>
            <person name="Quesneville H."/>
            <person name="Raines C."/>
            <person name="Rensing S.A."/>
            <person name="Riano-Pachon D.M."/>
            <person name="Richier S."/>
            <person name="Rokitta S."/>
            <person name="Shiraiwa Y."/>
            <person name="Soanes D.M."/>
            <person name="van der Giezen M."/>
            <person name="Wahlund T.M."/>
            <person name="Williams B."/>
            <person name="Wilson W."/>
            <person name="Wolfe G."/>
            <person name="Wurch L.L."/>
        </authorList>
    </citation>
    <scope>NUCLEOTIDE SEQUENCE</scope>
</reference>
<evidence type="ECO:0000313" key="8">
    <source>
        <dbReference type="Proteomes" id="UP000013827"/>
    </source>
</evidence>
<dbReference type="PROSITE" id="PS00659">
    <property type="entry name" value="GLYCOSYL_HYDROL_F5"/>
    <property type="match status" value="1"/>
</dbReference>
<reference evidence="7" key="2">
    <citation type="submission" date="2024-10" db="UniProtKB">
        <authorList>
            <consortium name="EnsemblProtists"/>
        </authorList>
    </citation>
    <scope>IDENTIFICATION</scope>
</reference>
<evidence type="ECO:0000256" key="2">
    <source>
        <dbReference type="ARBA" id="ARBA00022801"/>
    </source>
</evidence>
<organism evidence="7 8">
    <name type="scientific">Emiliania huxleyi (strain CCMP1516)</name>
    <dbReference type="NCBI Taxonomy" id="280463"/>
    <lineage>
        <taxon>Eukaryota</taxon>
        <taxon>Haptista</taxon>
        <taxon>Haptophyta</taxon>
        <taxon>Prymnesiophyceae</taxon>
        <taxon>Isochrysidales</taxon>
        <taxon>Noelaerhabdaceae</taxon>
        <taxon>Emiliania</taxon>
    </lineage>
</organism>
<dbReference type="InterPro" id="IPR001547">
    <property type="entry name" value="Glyco_hydro_5"/>
</dbReference>
<protein>
    <recommendedName>
        <fullName evidence="6">Glycoside hydrolase family 5 domain-containing protein</fullName>
    </recommendedName>
</protein>
<dbReference type="InterPro" id="IPR018087">
    <property type="entry name" value="Glyco_hydro_5_CS"/>
</dbReference>
<sequence length="440" mass="48542">MPLRRVTLVDSLAELSVVLASSPPTAARRTGRCALLLGRLVAVTAAAAAFVALLLWAAAHDPLAADWAERHARLRGVNFGGWLVAERWLVGPPTVPGVFEPSSSWAQDDEHDASLARRGSGTTEAVSAFRDVFITRADFAAAAALGLNSVRIPFGWWIAAPTDAAAEPYVRGRGLGYLDDAVLWAEEEGLTVVLDLHGAPGSQNGEQTSGLEYPDWDPSHFDADAAVWTVETVAARFSNRSCIVAFELLNEPRLGTTALLEYYRRGSEAVRRHMPPERVAVVINLYFFQHMATQAWASFDWRMPARRHPNLVYDLHTYTCFLERGRGNDASLPLWLYTGPLVELYAALLSITVRPAFAGEWSLCLPWYGAAAATFRAMNPPEQRALRTGFASRQADALTRGDRLGGHFWTWKAPHEDDKDSWDFAEIVRRGFIGRGEWAV</sequence>
<dbReference type="GO" id="GO:0009986">
    <property type="term" value="C:cell surface"/>
    <property type="evidence" value="ECO:0007669"/>
    <property type="project" value="TreeGrafter"/>
</dbReference>
<dbReference type="PANTHER" id="PTHR31297:SF13">
    <property type="entry name" value="PUTATIVE-RELATED"/>
    <property type="match status" value="1"/>
</dbReference>
<keyword evidence="2 4" id="KW-0378">Hydrolase</keyword>
<dbReference type="GO" id="GO:0005576">
    <property type="term" value="C:extracellular region"/>
    <property type="evidence" value="ECO:0007669"/>
    <property type="project" value="TreeGrafter"/>
</dbReference>